<proteinExistence type="predicted"/>
<dbReference type="Pfam" id="PF03845">
    <property type="entry name" value="Spore_permease"/>
    <property type="match status" value="1"/>
</dbReference>
<feature type="transmembrane region" description="Helical" evidence="1">
    <location>
        <begin position="136"/>
        <end position="159"/>
    </location>
</feature>
<feature type="transmembrane region" description="Helical" evidence="1">
    <location>
        <begin position="75"/>
        <end position="100"/>
    </location>
</feature>
<feature type="transmembrane region" description="Helical" evidence="1">
    <location>
        <begin position="34"/>
        <end position="54"/>
    </location>
</feature>
<keyword evidence="1" id="KW-0472">Membrane</keyword>
<feature type="transmembrane region" description="Helical" evidence="1">
    <location>
        <begin position="212"/>
        <end position="238"/>
    </location>
</feature>
<dbReference type="GO" id="GO:0009847">
    <property type="term" value="P:spore germination"/>
    <property type="evidence" value="ECO:0007669"/>
    <property type="project" value="InterPro"/>
</dbReference>
<dbReference type="AlphaFoldDB" id="A0A385U1X7"/>
<keyword evidence="1" id="KW-0812">Transmembrane</keyword>
<keyword evidence="1" id="KW-1133">Transmembrane helix</keyword>
<feature type="transmembrane region" description="Helical" evidence="1">
    <location>
        <begin position="313"/>
        <end position="334"/>
    </location>
</feature>
<dbReference type="InterPro" id="IPR004761">
    <property type="entry name" value="Spore_GerAB"/>
</dbReference>
<feature type="transmembrane region" description="Helical" evidence="1">
    <location>
        <begin position="258"/>
        <end position="278"/>
    </location>
</feature>
<name>A0A385U1X7_PAELA</name>
<gene>
    <name evidence="2" type="ORF">D5F53_31815</name>
</gene>
<dbReference type="Proteomes" id="UP000266552">
    <property type="component" value="Chromosome"/>
</dbReference>
<evidence type="ECO:0000313" key="3">
    <source>
        <dbReference type="Proteomes" id="UP000266552"/>
    </source>
</evidence>
<feature type="transmembrane region" description="Helical" evidence="1">
    <location>
        <begin position="112"/>
        <end position="129"/>
    </location>
</feature>
<dbReference type="KEGG" id="plw:D5F53_31815"/>
<feature type="transmembrane region" description="Helical" evidence="1">
    <location>
        <begin position="179"/>
        <end position="200"/>
    </location>
</feature>
<sequence length="372" mass="42531">MVRNKYFYYLFLLNATINLINYVPRILITDRFDGALMSILVSIPVGTLIMFGFIKLIQKFPGQGLPEIFQSVMPIWISGILLVLYGLGWYFSSVITLVSFVDITTRYISPDVSPYIVLMGFLAVVALSARLDSESILYGLEMILYITVPLIAYMSWRVFSNPYFSWDAVRQIITHAWNMPNYGTVAAATYIFTGYVNMVVFNRIFNQFRVRYIWAIVAVSIVTLLVSIFAPIGILGAAGAGGHVYPAFSTIDALRIRYFIIERMIYVFYVAYMCLSLVNSIIHWHVGKELILGGFGFTGDAGKSMDKKRKIEWWVLVLFSLITFGTSLIVNQYILNDMAIVFLDVRFAGEFLLIALLFYAVWMKRRKRRKKA</sequence>
<dbReference type="EMBL" id="CP032412">
    <property type="protein sequence ID" value="AYB47615.1"/>
    <property type="molecule type" value="Genomic_DNA"/>
</dbReference>
<dbReference type="RefSeq" id="WP_119851020.1">
    <property type="nucleotide sequence ID" value="NZ_CP032412.1"/>
</dbReference>
<evidence type="ECO:0000313" key="2">
    <source>
        <dbReference type="EMBL" id="AYB47615.1"/>
    </source>
</evidence>
<dbReference type="GO" id="GO:0016020">
    <property type="term" value="C:membrane"/>
    <property type="evidence" value="ECO:0007669"/>
    <property type="project" value="InterPro"/>
</dbReference>
<reference evidence="2 3" key="1">
    <citation type="submission" date="2018-09" db="EMBL/GenBank/DDBJ databases">
        <title>Genome Sequence of Paenibacillus lautus Strain E7593-69, Azo Dye-Degrading Bacteria, Isolated from Commercial Tattoo Inks.</title>
        <authorList>
            <person name="Nho S.W."/>
            <person name="Kim S.-J."/>
            <person name="Kweon O."/>
            <person name="Cerniglia C.E."/>
        </authorList>
    </citation>
    <scope>NUCLEOTIDE SEQUENCE [LARGE SCALE GENOMIC DNA]</scope>
    <source>
        <strain evidence="2 3">E7593-69</strain>
    </source>
</reference>
<feature type="transmembrane region" description="Helical" evidence="1">
    <location>
        <begin position="7"/>
        <end position="28"/>
    </location>
</feature>
<accession>A0A385U1X7</accession>
<feature type="transmembrane region" description="Helical" evidence="1">
    <location>
        <begin position="340"/>
        <end position="362"/>
    </location>
</feature>
<protein>
    <submittedName>
        <fullName evidence="2">Uncharacterized protein</fullName>
    </submittedName>
</protein>
<evidence type="ECO:0000256" key="1">
    <source>
        <dbReference type="SAM" id="Phobius"/>
    </source>
</evidence>
<organism evidence="2 3">
    <name type="scientific">Paenibacillus lautus</name>
    <name type="common">Bacillus lautus</name>
    <dbReference type="NCBI Taxonomy" id="1401"/>
    <lineage>
        <taxon>Bacteria</taxon>
        <taxon>Bacillati</taxon>
        <taxon>Bacillota</taxon>
        <taxon>Bacilli</taxon>
        <taxon>Bacillales</taxon>
        <taxon>Paenibacillaceae</taxon>
        <taxon>Paenibacillus</taxon>
    </lineage>
</organism>
<keyword evidence="3" id="KW-1185">Reference proteome</keyword>